<evidence type="ECO:0000313" key="2">
    <source>
        <dbReference type="Proteomes" id="UP000199060"/>
    </source>
</evidence>
<dbReference type="Proteomes" id="UP000199060">
    <property type="component" value="Unassembled WGS sequence"/>
</dbReference>
<reference evidence="2" key="1">
    <citation type="submission" date="2016-10" db="EMBL/GenBank/DDBJ databases">
        <authorList>
            <person name="Varghese N."/>
            <person name="Submissions S."/>
        </authorList>
    </citation>
    <scope>NUCLEOTIDE SEQUENCE [LARGE SCALE GENOMIC DNA]</scope>
    <source>
        <strain evidence="2">DSM 23095</strain>
    </source>
</reference>
<evidence type="ECO:0008006" key="3">
    <source>
        <dbReference type="Google" id="ProtNLM"/>
    </source>
</evidence>
<dbReference type="STRING" id="686796.SAMN04488104_10594"/>
<keyword evidence="2" id="KW-1185">Reference proteome</keyword>
<accession>A0A1G6XJI9</accession>
<sequence>MQKKPFLRISAFELINLRKIENDHLTYCSAMEHPYGYIKDKKVYLKGFLGNADREIGEVKEDEASTIAYFEGRFEQIKEKVEKLKTDIQENQNKGSFLMKLIHLRDSLYQSDALGDFIPLIEELNQQEEYLNEIIQANRSKNLEVKQALIQEAASMRDDTDWKATTEFYKDLKMRWIKTGPVDKEIEEEIEQEFNDHVQHFFENRRHFFEGLALQAEENIKVYESLVEQAREAHDLPDAKMAFEISKKIQKEWKSAGKVPAEKRQPLWDEFSKLNNRIFSRYRRALNPGPQMHPREVMKKVETLTEEIKKLAGQPSSYELIGRAKEIQQEWRKLPPRKPKDANLLARSFQFFSDIVFEKAFLEKLVHGKYPDFDEKPQTEQNQIKIALLKDLLHRDQSEYDTAQNNSDNFQVRSSDFEIMMKKKLSGLKRKVDVKNYILKQLSFK</sequence>
<protein>
    <recommendedName>
        <fullName evidence="3">DUF349 domain-containing protein</fullName>
    </recommendedName>
</protein>
<name>A0A1G6XJI9_9BACT</name>
<organism evidence="1 2">
    <name type="scientific">Algoriphagus faecimaris</name>
    <dbReference type="NCBI Taxonomy" id="686796"/>
    <lineage>
        <taxon>Bacteria</taxon>
        <taxon>Pseudomonadati</taxon>
        <taxon>Bacteroidota</taxon>
        <taxon>Cytophagia</taxon>
        <taxon>Cytophagales</taxon>
        <taxon>Cyclobacteriaceae</taxon>
        <taxon>Algoriphagus</taxon>
    </lineage>
</organism>
<dbReference type="InterPro" id="IPR007139">
    <property type="entry name" value="DUF349"/>
</dbReference>
<dbReference type="AlphaFoldDB" id="A0A1G6XJI9"/>
<dbReference type="EMBL" id="FNAC01000059">
    <property type="protein sequence ID" value="SDD77467.1"/>
    <property type="molecule type" value="Genomic_DNA"/>
</dbReference>
<dbReference type="Pfam" id="PF03993">
    <property type="entry name" value="DUF349"/>
    <property type="match status" value="2"/>
</dbReference>
<gene>
    <name evidence="1" type="ORF">SAMN04488104_10594</name>
</gene>
<evidence type="ECO:0000313" key="1">
    <source>
        <dbReference type="EMBL" id="SDD77467.1"/>
    </source>
</evidence>
<proteinExistence type="predicted"/>